<keyword evidence="1" id="KW-1133">Transmembrane helix</keyword>
<organism evidence="2">
    <name type="scientific">Indivirus ILV1</name>
    <dbReference type="NCBI Taxonomy" id="1977633"/>
    <lineage>
        <taxon>Viruses</taxon>
        <taxon>Varidnaviria</taxon>
        <taxon>Bamfordvirae</taxon>
        <taxon>Nucleocytoviricota</taxon>
        <taxon>Megaviricetes</taxon>
        <taxon>Imitervirales</taxon>
        <taxon>Mimiviridae</taxon>
        <taxon>Klosneuvirinae</taxon>
        <taxon>Indivirus</taxon>
    </lineage>
</organism>
<keyword evidence="1" id="KW-0472">Membrane</keyword>
<proteinExistence type="predicted"/>
<feature type="transmembrane region" description="Helical" evidence="1">
    <location>
        <begin position="67"/>
        <end position="90"/>
    </location>
</feature>
<feature type="transmembrane region" description="Helical" evidence="1">
    <location>
        <begin position="7"/>
        <end position="25"/>
    </location>
</feature>
<name>A0A1V0SD10_9VIRU</name>
<evidence type="ECO:0000313" key="2">
    <source>
        <dbReference type="EMBL" id="ARF09514.1"/>
    </source>
</evidence>
<sequence length="215" mass="24823">MCYSKNLSLASLSFGIFNSIILMYFGNKQSAETNRVIGYLFIFVALMQLVEYFLWIDINCDKGYNKIGSLVGPILNHLQPVIMLALATLFLKSADIIPMNVIIIVNTLYLFYVFQQYYIYVNNPSNLCVKTNDCNHLDWTWKKDFNYSLYFMITLINIANFYTNTNLMVSMGLSYLLLIISILNFNKNIGEFWCLMVTGIPLVNLLMQNVLNINN</sequence>
<evidence type="ECO:0000256" key="1">
    <source>
        <dbReference type="SAM" id="Phobius"/>
    </source>
</evidence>
<feature type="transmembrane region" description="Helical" evidence="1">
    <location>
        <begin position="192"/>
        <end position="211"/>
    </location>
</feature>
<reference evidence="2" key="1">
    <citation type="journal article" date="2017" name="Science">
        <title>Giant viruses with an expanded complement of translation system components.</title>
        <authorList>
            <person name="Schulz F."/>
            <person name="Yutin N."/>
            <person name="Ivanova N.N."/>
            <person name="Ortega D.R."/>
            <person name="Lee T.K."/>
            <person name="Vierheilig J."/>
            <person name="Daims H."/>
            <person name="Horn M."/>
            <person name="Wagner M."/>
            <person name="Jensen G.J."/>
            <person name="Kyrpides N.C."/>
            <person name="Koonin E.V."/>
            <person name="Woyke T."/>
        </authorList>
    </citation>
    <scope>NUCLEOTIDE SEQUENCE</scope>
    <source>
        <strain evidence="2">ILV1</strain>
    </source>
</reference>
<gene>
    <name evidence="2" type="ORF">Indivirus_1_137</name>
</gene>
<dbReference type="EMBL" id="KY684085">
    <property type="protein sequence ID" value="ARF09514.1"/>
    <property type="molecule type" value="Genomic_DNA"/>
</dbReference>
<accession>A0A1V0SD10</accession>
<feature type="transmembrane region" description="Helical" evidence="1">
    <location>
        <begin position="37"/>
        <end position="55"/>
    </location>
</feature>
<keyword evidence="1" id="KW-0812">Transmembrane</keyword>
<feature type="transmembrane region" description="Helical" evidence="1">
    <location>
        <begin position="96"/>
        <end position="114"/>
    </location>
</feature>
<feature type="transmembrane region" description="Helical" evidence="1">
    <location>
        <begin position="145"/>
        <end position="162"/>
    </location>
</feature>
<protein>
    <submittedName>
        <fullName evidence="2">Uncharacterized protein</fullName>
    </submittedName>
</protein>